<dbReference type="RefSeq" id="WP_185694650.1">
    <property type="nucleotide sequence ID" value="NZ_JACHVA010000138.1"/>
</dbReference>
<organism evidence="6 7">
    <name type="scientific">Puniceicoccus vermicola</name>
    <dbReference type="NCBI Taxonomy" id="388746"/>
    <lineage>
        <taxon>Bacteria</taxon>
        <taxon>Pseudomonadati</taxon>
        <taxon>Verrucomicrobiota</taxon>
        <taxon>Opitutia</taxon>
        <taxon>Puniceicoccales</taxon>
        <taxon>Puniceicoccaceae</taxon>
        <taxon>Puniceicoccus</taxon>
    </lineage>
</organism>
<reference evidence="6 7" key="1">
    <citation type="submission" date="2020-07" db="EMBL/GenBank/DDBJ databases">
        <authorList>
            <person name="Feng X."/>
        </authorList>
    </citation>
    <scope>NUCLEOTIDE SEQUENCE [LARGE SCALE GENOMIC DNA]</scope>
    <source>
        <strain evidence="6 7">JCM14086</strain>
    </source>
</reference>
<dbReference type="InterPro" id="IPR036249">
    <property type="entry name" value="Thioredoxin-like_sf"/>
</dbReference>
<keyword evidence="3" id="KW-0479">Metal-binding</keyword>
<dbReference type="PANTHER" id="PTHR12151">
    <property type="entry name" value="ELECTRON TRANSPORT PROTIN SCO1/SENC FAMILY MEMBER"/>
    <property type="match status" value="1"/>
</dbReference>
<dbReference type="Pfam" id="PF02630">
    <property type="entry name" value="SCO1-SenC"/>
    <property type="match status" value="1"/>
</dbReference>
<keyword evidence="4" id="KW-1015">Disulfide bond</keyword>
<dbReference type="GO" id="GO:0046872">
    <property type="term" value="F:metal ion binding"/>
    <property type="evidence" value="ECO:0007669"/>
    <property type="project" value="UniProtKB-KW"/>
</dbReference>
<feature type="domain" description="Thioredoxin" evidence="5">
    <location>
        <begin position="113"/>
        <end position="276"/>
    </location>
</feature>
<dbReference type="PANTHER" id="PTHR12151:SF25">
    <property type="entry name" value="LINALOOL DEHYDRATASE_ISOMERASE DOMAIN-CONTAINING PROTEIN"/>
    <property type="match status" value="1"/>
</dbReference>
<protein>
    <submittedName>
        <fullName evidence="6">SCO family protein</fullName>
    </submittedName>
</protein>
<dbReference type="AlphaFoldDB" id="A0A7X1B3V7"/>
<feature type="binding site" evidence="3">
    <location>
        <position position="151"/>
    </location>
    <ligand>
        <name>Cu cation</name>
        <dbReference type="ChEBI" id="CHEBI:23378"/>
    </ligand>
</feature>
<dbReference type="EMBL" id="JACHVA010000138">
    <property type="protein sequence ID" value="MBC2604033.1"/>
    <property type="molecule type" value="Genomic_DNA"/>
</dbReference>
<evidence type="ECO:0000256" key="1">
    <source>
        <dbReference type="ARBA" id="ARBA00010996"/>
    </source>
</evidence>
<name>A0A7X1B3V7_9BACT</name>
<keyword evidence="2 3" id="KW-0186">Copper</keyword>
<proteinExistence type="inferred from homology"/>
<evidence type="ECO:0000256" key="3">
    <source>
        <dbReference type="PIRSR" id="PIRSR603782-1"/>
    </source>
</evidence>
<dbReference type="SUPFAM" id="SSF52833">
    <property type="entry name" value="Thioredoxin-like"/>
    <property type="match status" value="1"/>
</dbReference>
<dbReference type="CDD" id="cd02968">
    <property type="entry name" value="SCO"/>
    <property type="match status" value="1"/>
</dbReference>
<evidence type="ECO:0000313" key="6">
    <source>
        <dbReference type="EMBL" id="MBC2604033.1"/>
    </source>
</evidence>
<feature type="binding site" evidence="3">
    <location>
        <position position="240"/>
    </location>
    <ligand>
        <name>Cu cation</name>
        <dbReference type="ChEBI" id="CHEBI:23378"/>
    </ligand>
</feature>
<dbReference type="Gene3D" id="3.40.30.10">
    <property type="entry name" value="Glutaredoxin"/>
    <property type="match status" value="1"/>
</dbReference>
<keyword evidence="7" id="KW-1185">Reference proteome</keyword>
<evidence type="ECO:0000256" key="4">
    <source>
        <dbReference type="PIRSR" id="PIRSR603782-2"/>
    </source>
</evidence>
<evidence type="ECO:0000313" key="7">
    <source>
        <dbReference type="Proteomes" id="UP000525652"/>
    </source>
</evidence>
<feature type="binding site" evidence="3">
    <location>
        <position position="157"/>
    </location>
    <ligand>
        <name>Cu cation</name>
        <dbReference type="ChEBI" id="CHEBI:23378"/>
    </ligand>
</feature>
<evidence type="ECO:0000256" key="2">
    <source>
        <dbReference type="ARBA" id="ARBA00023008"/>
    </source>
</evidence>
<comment type="similarity">
    <text evidence="1">Belongs to the SCO1/2 family.</text>
</comment>
<evidence type="ECO:0000259" key="5">
    <source>
        <dbReference type="PROSITE" id="PS51352"/>
    </source>
</evidence>
<feature type="disulfide bond" description="Redox-active" evidence="4">
    <location>
        <begin position="151"/>
        <end position="157"/>
    </location>
</feature>
<dbReference type="InterPro" id="IPR013766">
    <property type="entry name" value="Thioredoxin_domain"/>
</dbReference>
<sequence>MSWTGLTLPILLLFLTSASGREIRGTITESEPAKQQVSLTLESGKTLGPLEVGSGDAAIGYENQEIVGDLTESGKTMRLTHIWPDNQILANAMAGVNRSLIRNAATLGRNDSLVRGDYLPDFALYNQRGEPVYSSHLRKSPTVLTFLFTRCGDPNMCPATAARLSELGDRAAKAGWDQARFVAVSFDPEYDTPGVLHQYGEVMGMNTPSFELLTGDPEAIEALLRLVGVRTFDEDGTIVHNLVTLLTDSHGRIVLRQDGSRWSADAIYERLEEMNE</sequence>
<dbReference type="InterPro" id="IPR003782">
    <property type="entry name" value="SCO1/SenC"/>
</dbReference>
<gene>
    <name evidence="6" type="ORF">H5P30_19805</name>
</gene>
<accession>A0A7X1B3V7</accession>
<comment type="caution">
    <text evidence="6">The sequence shown here is derived from an EMBL/GenBank/DDBJ whole genome shotgun (WGS) entry which is preliminary data.</text>
</comment>
<dbReference type="Proteomes" id="UP000525652">
    <property type="component" value="Unassembled WGS sequence"/>
</dbReference>
<dbReference type="PROSITE" id="PS51352">
    <property type="entry name" value="THIOREDOXIN_2"/>
    <property type="match status" value="1"/>
</dbReference>